<dbReference type="CDD" id="cd07995">
    <property type="entry name" value="TPK"/>
    <property type="match status" value="1"/>
</dbReference>
<evidence type="ECO:0000256" key="4">
    <source>
        <dbReference type="ARBA" id="ARBA00022840"/>
    </source>
</evidence>
<dbReference type="GO" id="GO:0009229">
    <property type="term" value="P:thiamine diphosphate biosynthetic process"/>
    <property type="evidence" value="ECO:0007669"/>
    <property type="project" value="InterPro"/>
</dbReference>
<dbReference type="Pfam" id="PF04263">
    <property type="entry name" value="TPK_catalytic"/>
    <property type="match status" value="1"/>
</dbReference>
<dbReference type="GO" id="GO:0006772">
    <property type="term" value="P:thiamine metabolic process"/>
    <property type="evidence" value="ECO:0007669"/>
    <property type="project" value="InterPro"/>
</dbReference>
<keyword evidence="1" id="KW-0808">Transferase</keyword>
<keyword evidence="4" id="KW-0067">ATP-binding</keyword>
<dbReference type="PROSITE" id="PS51257">
    <property type="entry name" value="PROKAR_LIPOPROTEIN"/>
    <property type="match status" value="1"/>
</dbReference>
<dbReference type="Pfam" id="PF04265">
    <property type="entry name" value="TPK_B1_binding"/>
    <property type="match status" value="1"/>
</dbReference>
<dbReference type="InterPro" id="IPR007373">
    <property type="entry name" value="Thiamin_PyroPKinase_B1-bd"/>
</dbReference>
<evidence type="ECO:0000313" key="6">
    <source>
        <dbReference type="EMBL" id="CAG6619793.1"/>
    </source>
</evidence>
<dbReference type="Gene3D" id="2.60.120.320">
    <property type="entry name" value="Thiamin pyrophosphokinase, thiamin-binding domain"/>
    <property type="match status" value="1"/>
</dbReference>
<name>A0A8D8Q093_9HEMI</name>
<dbReference type="InterPro" id="IPR006282">
    <property type="entry name" value="Thi_PPkinase"/>
</dbReference>
<dbReference type="InterPro" id="IPR036759">
    <property type="entry name" value="TPK_catalytic_sf"/>
</dbReference>
<dbReference type="EMBL" id="HBUF01566744">
    <property type="protein sequence ID" value="CAG6764842.1"/>
    <property type="molecule type" value="Transcribed_RNA"/>
</dbReference>
<dbReference type="SMART" id="SM00983">
    <property type="entry name" value="TPK_B1_binding"/>
    <property type="match status" value="1"/>
</dbReference>
<dbReference type="EMBL" id="HBUF01230268">
    <property type="protein sequence ID" value="CAG6673080.1"/>
    <property type="molecule type" value="Transcribed_RNA"/>
</dbReference>
<dbReference type="GO" id="GO:0005524">
    <property type="term" value="F:ATP binding"/>
    <property type="evidence" value="ECO:0007669"/>
    <property type="project" value="UniProtKB-KW"/>
</dbReference>
<evidence type="ECO:0000256" key="2">
    <source>
        <dbReference type="ARBA" id="ARBA00022741"/>
    </source>
</evidence>
<dbReference type="InterPro" id="IPR036371">
    <property type="entry name" value="TPK_B1-bd_sf"/>
</dbReference>
<dbReference type="PANTHER" id="PTHR13622">
    <property type="entry name" value="THIAMIN PYROPHOSPHOKINASE"/>
    <property type="match status" value="1"/>
</dbReference>
<keyword evidence="3 6" id="KW-0418">Kinase</keyword>
<dbReference type="Gene3D" id="3.40.50.10240">
    <property type="entry name" value="Thiamin pyrophosphokinase, catalytic domain"/>
    <property type="match status" value="1"/>
</dbReference>
<dbReference type="InterPro" id="IPR007371">
    <property type="entry name" value="TPK_catalytic"/>
</dbReference>
<keyword evidence="2" id="KW-0547">Nucleotide-binding</keyword>
<sequence length="301" mass="33795">MLSSVRPLLSLHSVPSSLFSCLLVASYARFVHTNDKHMGSLLSTPHQKEETHWHPDRVLHAVKSPGEDNFGIIILNRPITMNATILTNLWKKAKIRCTVDKGTDRWISYLSENKLNPAHFKPDIVTGDFDSINQDSIAKFETLGSEIVFTPEQTFTDFQKAVNEIGRRVKVDYIIAVAESNGRLDHSLSNINTLYMCKRLPIYMMSEKSMCWVLRASGGNHIIHLNNEFTTGKKVVGLIPVGSPVHNTYTTGLKWNLKNQMLSFGGLLSSSNTYEDEDAQSVSVRMSAGDLLWIMQTPSKE</sequence>
<dbReference type="AlphaFoldDB" id="A0A8D8Q093"/>
<reference evidence="6" key="1">
    <citation type="submission" date="2021-05" db="EMBL/GenBank/DDBJ databases">
        <authorList>
            <person name="Alioto T."/>
            <person name="Alioto T."/>
            <person name="Gomez Garrido J."/>
        </authorList>
    </citation>
    <scope>NUCLEOTIDE SEQUENCE</scope>
</reference>
<dbReference type="EMBL" id="HBUF01046284">
    <property type="protein sequence ID" value="CAG6619792.1"/>
    <property type="molecule type" value="Transcribed_RNA"/>
</dbReference>
<proteinExistence type="predicted"/>
<dbReference type="FunFam" id="2.60.120.320:FF:000001">
    <property type="entry name" value="Thiamine pyrophosphokinase"/>
    <property type="match status" value="1"/>
</dbReference>
<dbReference type="SUPFAM" id="SSF63999">
    <property type="entry name" value="Thiamin pyrophosphokinase, catalytic domain"/>
    <property type="match status" value="1"/>
</dbReference>
<evidence type="ECO:0000256" key="1">
    <source>
        <dbReference type="ARBA" id="ARBA00022679"/>
    </source>
</evidence>
<dbReference type="EMBL" id="HBUF01399060">
    <property type="protein sequence ID" value="CAG6736347.1"/>
    <property type="molecule type" value="Transcribed_RNA"/>
</dbReference>
<dbReference type="GO" id="GO:0030975">
    <property type="term" value="F:thiamine binding"/>
    <property type="evidence" value="ECO:0007669"/>
    <property type="project" value="InterPro"/>
</dbReference>
<protein>
    <submittedName>
        <fullName evidence="6">Thiamin pyrophosphokinase 1</fullName>
    </submittedName>
</protein>
<feature type="domain" description="Thiamin pyrophosphokinase thiamin-binding" evidence="5">
    <location>
        <begin position="219"/>
        <end position="292"/>
    </location>
</feature>
<dbReference type="PANTHER" id="PTHR13622:SF8">
    <property type="entry name" value="THIAMIN PYROPHOSPHOKINASE 1"/>
    <property type="match status" value="1"/>
</dbReference>
<dbReference type="GO" id="GO:0004788">
    <property type="term" value="F:thiamine diphosphokinase activity"/>
    <property type="evidence" value="ECO:0007669"/>
    <property type="project" value="InterPro"/>
</dbReference>
<organism evidence="6">
    <name type="scientific">Cacopsylla melanoneura</name>
    <dbReference type="NCBI Taxonomy" id="428564"/>
    <lineage>
        <taxon>Eukaryota</taxon>
        <taxon>Metazoa</taxon>
        <taxon>Ecdysozoa</taxon>
        <taxon>Arthropoda</taxon>
        <taxon>Hexapoda</taxon>
        <taxon>Insecta</taxon>
        <taxon>Pterygota</taxon>
        <taxon>Neoptera</taxon>
        <taxon>Paraneoptera</taxon>
        <taxon>Hemiptera</taxon>
        <taxon>Sternorrhyncha</taxon>
        <taxon>Psylloidea</taxon>
        <taxon>Psyllidae</taxon>
        <taxon>Psyllinae</taxon>
        <taxon>Cacopsylla</taxon>
    </lineage>
</organism>
<dbReference type="GO" id="GO:0016301">
    <property type="term" value="F:kinase activity"/>
    <property type="evidence" value="ECO:0007669"/>
    <property type="project" value="UniProtKB-KW"/>
</dbReference>
<dbReference type="SUPFAM" id="SSF63862">
    <property type="entry name" value="Thiamin pyrophosphokinase, substrate-binding domain"/>
    <property type="match status" value="1"/>
</dbReference>
<evidence type="ECO:0000256" key="3">
    <source>
        <dbReference type="ARBA" id="ARBA00022777"/>
    </source>
</evidence>
<dbReference type="NCBIfam" id="TIGR01378">
    <property type="entry name" value="thi_PPkinase"/>
    <property type="match status" value="1"/>
</dbReference>
<dbReference type="EMBL" id="HBUF01399061">
    <property type="protein sequence ID" value="CAG6736348.1"/>
    <property type="molecule type" value="Transcribed_RNA"/>
</dbReference>
<accession>A0A8D8Q093</accession>
<dbReference type="EMBL" id="HBUF01046285">
    <property type="protein sequence ID" value="CAG6619793.1"/>
    <property type="molecule type" value="Transcribed_RNA"/>
</dbReference>
<evidence type="ECO:0000259" key="5">
    <source>
        <dbReference type="SMART" id="SM00983"/>
    </source>
</evidence>